<comment type="subcellular location">
    <subcellularLocation>
        <location evidence="1">Cell membrane</location>
        <topology evidence="1">Multi-pass membrane protein</topology>
    </subcellularLocation>
</comment>
<evidence type="ECO:0000256" key="3">
    <source>
        <dbReference type="ARBA" id="ARBA00022448"/>
    </source>
</evidence>
<dbReference type="Proteomes" id="UP001200430">
    <property type="component" value="Unassembled WGS sequence"/>
</dbReference>
<dbReference type="PANTHER" id="PTHR30294">
    <property type="entry name" value="MEMBRANE COMPONENT OF ABC TRANSPORTER YHHJ-RELATED"/>
    <property type="match status" value="1"/>
</dbReference>
<evidence type="ECO:0000256" key="6">
    <source>
        <dbReference type="ARBA" id="ARBA00022989"/>
    </source>
</evidence>
<feature type="domain" description="ABC transmembrane type-2" evidence="9">
    <location>
        <begin position="134"/>
        <end position="366"/>
    </location>
</feature>
<reference evidence="10 11" key="1">
    <citation type="submission" date="2022-01" db="EMBL/GenBank/DDBJ databases">
        <title>Dethiosulfovibrio faecalis sp. nov., a novel proteolytic, non-sulfur-reducing bacterium isolated from a marine aquaculture solid waste bioreactor.</title>
        <authorList>
            <person name="Grabowski S."/>
            <person name="Apolinario E."/>
            <person name="Schneider N."/>
            <person name="Marshall C.W."/>
            <person name="Sowers K.R."/>
        </authorList>
    </citation>
    <scope>NUCLEOTIDE SEQUENCE [LARGE SCALE GENOMIC DNA]</scope>
    <source>
        <strain evidence="10 11">DSM 12537</strain>
    </source>
</reference>
<keyword evidence="11" id="KW-1185">Reference proteome</keyword>
<comment type="similarity">
    <text evidence="2">Belongs to the ABC-2 integral membrane protein family.</text>
</comment>
<evidence type="ECO:0000256" key="7">
    <source>
        <dbReference type="ARBA" id="ARBA00023136"/>
    </source>
</evidence>
<keyword evidence="5 8" id="KW-0812">Transmembrane</keyword>
<sequence length="368" mass="39845">MNLQRLSALIKKEFIHLVRDPRSLALAVAMPVILILLFGYALKMDLKDVPTVVWDDDGSPQSRELISLFDGSPYFDVVLNGKTLKDLEKAIDRGDALVGLAIPADFSEAILSGRAPRFQAVVDGSDATTARMASGYLSALAMAFSPKVAPSFRTPISLVSRSWFNEAMESTWTLVPGVIAIVMVVIAALLASTTIAKEWETGTMEQLISTPIRKGELLTAKIAPYLVIGLGDIALSVAAGRWLFGVPLRGNPALLFAAGTVFLLGSLLFGLQQSARLRSQLLASQVAVMASYVPTLLMSGYVFSIADMPMPLRWLTYVIPGRYFISILRGIYLKGVGLSVLWLDLAFLALYGALMAVLTAKAMRMKVD</sequence>
<feature type="transmembrane region" description="Helical" evidence="8">
    <location>
        <begin position="250"/>
        <end position="269"/>
    </location>
</feature>
<organism evidence="10 11">
    <name type="scientific">Dethiosulfovibrio marinus</name>
    <dbReference type="NCBI Taxonomy" id="133532"/>
    <lineage>
        <taxon>Bacteria</taxon>
        <taxon>Thermotogati</taxon>
        <taxon>Synergistota</taxon>
        <taxon>Synergistia</taxon>
        <taxon>Synergistales</taxon>
        <taxon>Dethiosulfovibrionaceae</taxon>
        <taxon>Dethiosulfovibrio</taxon>
    </lineage>
</organism>
<evidence type="ECO:0000313" key="10">
    <source>
        <dbReference type="EMBL" id="MCF4143448.1"/>
    </source>
</evidence>
<dbReference type="PROSITE" id="PS51012">
    <property type="entry name" value="ABC_TM2"/>
    <property type="match status" value="1"/>
</dbReference>
<feature type="transmembrane region" description="Helical" evidence="8">
    <location>
        <begin position="21"/>
        <end position="42"/>
    </location>
</feature>
<keyword evidence="4" id="KW-1003">Cell membrane</keyword>
<dbReference type="Pfam" id="PF12698">
    <property type="entry name" value="ABC2_membrane_3"/>
    <property type="match status" value="1"/>
</dbReference>
<feature type="transmembrane region" description="Helical" evidence="8">
    <location>
        <begin position="171"/>
        <end position="191"/>
    </location>
</feature>
<gene>
    <name evidence="10" type="ORF">L2W38_11560</name>
</gene>
<evidence type="ECO:0000256" key="4">
    <source>
        <dbReference type="ARBA" id="ARBA00022475"/>
    </source>
</evidence>
<evidence type="ECO:0000256" key="2">
    <source>
        <dbReference type="ARBA" id="ARBA00007783"/>
    </source>
</evidence>
<keyword evidence="3" id="KW-0813">Transport</keyword>
<dbReference type="InterPro" id="IPR013525">
    <property type="entry name" value="ABC2_TM"/>
</dbReference>
<protein>
    <submittedName>
        <fullName evidence="10">ABC transporter permease</fullName>
    </submittedName>
</protein>
<proteinExistence type="inferred from homology"/>
<dbReference type="InterPro" id="IPR047817">
    <property type="entry name" value="ABC2_TM_bact-type"/>
</dbReference>
<dbReference type="EMBL" id="JAKGUD010000016">
    <property type="protein sequence ID" value="MCF4143448.1"/>
    <property type="molecule type" value="Genomic_DNA"/>
</dbReference>
<evidence type="ECO:0000259" key="9">
    <source>
        <dbReference type="PROSITE" id="PS51012"/>
    </source>
</evidence>
<evidence type="ECO:0000313" key="11">
    <source>
        <dbReference type="Proteomes" id="UP001200430"/>
    </source>
</evidence>
<feature type="transmembrane region" description="Helical" evidence="8">
    <location>
        <begin position="340"/>
        <end position="360"/>
    </location>
</feature>
<accession>A0ABS9EUL9</accession>
<evidence type="ECO:0000256" key="1">
    <source>
        <dbReference type="ARBA" id="ARBA00004651"/>
    </source>
</evidence>
<keyword evidence="7 8" id="KW-0472">Membrane</keyword>
<dbReference type="Gene3D" id="3.40.1710.10">
    <property type="entry name" value="abc type-2 transporter like domain"/>
    <property type="match status" value="1"/>
</dbReference>
<dbReference type="RefSeq" id="WP_236100149.1">
    <property type="nucleotide sequence ID" value="NZ_JAKGUD010000016.1"/>
</dbReference>
<feature type="transmembrane region" description="Helical" evidence="8">
    <location>
        <begin position="222"/>
        <end position="244"/>
    </location>
</feature>
<evidence type="ECO:0000256" key="8">
    <source>
        <dbReference type="SAM" id="Phobius"/>
    </source>
</evidence>
<feature type="transmembrane region" description="Helical" evidence="8">
    <location>
        <begin position="281"/>
        <end position="302"/>
    </location>
</feature>
<name>A0ABS9EUL9_9BACT</name>
<comment type="caution">
    <text evidence="10">The sequence shown here is derived from an EMBL/GenBank/DDBJ whole genome shotgun (WGS) entry which is preliminary data.</text>
</comment>
<evidence type="ECO:0000256" key="5">
    <source>
        <dbReference type="ARBA" id="ARBA00022692"/>
    </source>
</evidence>
<dbReference type="InterPro" id="IPR051449">
    <property type="entry name" value="ABC-2_transporter_component"/>
</dbReference>
<keyword evidence="6 8" id="KW-1133">Transmembrane helix</keyword>
<dbReference type="PANTHER" id="PTHR30294:SF29">
    <property type="entry name" value="MULTIDRUG ABC TRANSPORTER PERMEASE YBHS-RELATED"/>
    <property type="match status" value="1"/>
</dbReference>